<dbReference type="KEGG" id="pgri:PgNI_00355"/>
<dbReference type="PANTHER" id="PTHR48050">
    <property type="entry name" value="STEROL 3-BETA-GLUCOSYLTRANSFERASE"/>
    <property type="match status" value="1"/>
</dbReference>
<organism evidence="5 6">
    <name type="scientific">Pyricularia grisea</name>
    <name type="common">Crabgrass-specific blast fungus</name>
    <name type="synonym">Magnaporthe grisea</name>
    <dbReference type="NCBI Taxonomy" id="148305"/>
    <lineage>
        <taxon>Eukaryota</taxon>
        <taxon>Fungi</taxon>
        <taxon>Dikarya</taxon>
        <taxon>Ascomycota</taxon>
        <taxon>Pezizomycotina</taxon>
        <taxon>Sordariomycetes</taxon>
        <taxon>Sordariomycetidae</taxon>
        <taxon>Magnaporthales</taxon>
        <taxon>Pyriculariaceae</taxon>
        <taxon>Pyricularia</taxon>
    </lineage>
</organism>
<dbReference type="RefSeq" id="XP_030987460.1">
    <property type="nucleotide sequence ID" value="XM_031120436.1"/>
</dbReference>
<proteinExistence type="predicted"/>
<dbReference type="SUPFAM" id="SSF53756">
    <property type="entry name" value="UDP-Glycosyltransferase/glycogen phosphorylase"/>
    <property type="match status" value="1"/>
</dbReference>
<dbReference type="SMART" id="SM00726">
    <property type="entry name" value="UIM"/>
    <property type="match status" value="7"/>
</dbReference>
<evidence type="ECO:0000256" key="1">
    <source>
        <dbReference type="ARBA" id="ARBA00022679"/>
    </source>
</evidence>
<dbReference type="FunFam" id="3.40.50.2000:FF:000100">
    <property type="entry name" value="Glycosyltransferase family 1 protein"/>
    <property type="match status" value="1"/>
</dbReference>
<evidence type="ECO:0008006" key="7">
    <source>
        <dbReference type="Google" id="ProtNLM"/>
    </source>
</evidence>
<dbReference type="GO" id="GO:0005975">
    <property type="term" value="P:carbohydrate metabolic process"/>
    <property type="evidence" value="ECO:0007669"/>
    <property type="project" value="InterPro"/>
</dbReference>
<feature type="compositionally biased region" description="Polar residues" evidence="2">
    <location>
        <begin position="773"/>
        <end position="794"/>
    </location>
</feature>
<dbReference type="GO" id="GO:0016906">
    <property type="term" value="F:sterol 3-beta-glucosyltransferase activity"/>
    <property type="evidence" value="ECO:0007669"/>
    <property type="project" value="UniProtKB-ARBA"/>
</dbReference>
<feature type="domain" description="Glycosyltransferase family 28 N-terminal" evidence="3">
    <location>
        <begin position="148"/>
        <end position="205"/>
    </location>
</feature>
<dbReference type="InterPro" id="IPR004276">
    <property type="entry name" value="GlycoTrans_28_N"/>
</dbReference>
<evidence type="ECO:0000259" key="3">
    <source>
        <dbReference type="Pfam" id="PF03033"/>
    </source>
</evidence>
<dbReference type="PROSITE" id="PS50330">
    <property type="entry name" value="UIM"/>
    <property type="match status" value="1"/>
</dbReference>
<dbReference type="Pfam" id="PF03033">
    <property type="entry name" value="Glyco_transf_28"/>
    <property type="match status" value="1"/>
</dbReference>
<feature type="compositionally biased region" description="Basic and acidic residues" evidence="2">
    <location>
        <begin position="1031"/>
        <end position="1041"/>
    </location>
</feature>
<keyword evidence="1" id="KW-0808">Transferase</keyword>
<dbReference type="FunFam" id="3.40.50.2000:FF:000009">
    <property type="entry name" value="Sterol 3-beta-glucosyltransferase UGT80A2"/>
    <property type="match status" value="1"/>
</dbReference>
<feature type="compositionally biased region" description="Low complexity" evidence="2">
    <location>
        <begin position="710"/>
        <end position="732"/>
    </location>
</feature>
<accession>A0A6P8BJS3</accession>
<evidence type="ECO:0000313" key="5">
    <source>
        <dbReference type="Proteomes" id="UP000515153"/>
    </source>
</evidence>
<feature type="compositionally biased region" description="Polar residues" evidence="2">
    <location>
        <begin position="12"/>
        <end position="24"/>
    </location>
</feature>
<dbReference type="InterPro" id="IPR050426">
    <property type="entry name" value="Glycosyltransferase_28"/>
</dbReference>
<dbReference type="Pfam" id="PF06722">
    <property type="entry name" value="EryCIII-like_C"/>
    <property type="match status" value="1"/>
</dbReference>
<protein>
    <recommendedName>
        <fullName evidence="7">Glycosyltransferase family 28 N-terminal domain-containing protein</fullName>
    </recommendedName>
</protein>
<keyword evidence="5" id="KW-1185">Reference proteome</keyword>
<evidence type="ECO:0000259" key="4">
    <source>
        <dbReference type="Pfam" id="PF06722"/>
    </source>
</evidence>
<dbReference type="PANTHER" id="PTHR48050:SF13">
    <property type="entry name" value="STEROL 3-BETA-GLUCOSYLTRANSFERASE UGT80A2"/>
    <property type="match status" value="1"/>
</dbReference>
<reference evidence="6" key="1">
    <citation type="journal article" date="2019" name="Mol. Biol. Evol.">
        <title>Blast fungal genomes show frequent chromosomal changes, gene gains and losses, and effector gene turnover.</title>
        <authorList>
            <person name="Gomez Luciano L.B."/>
            <person name="Jason Tsai I."/>
            <person name="Chuma I."/>
            <person name="Tosa Y."/>
            <person name="Chen Y.H."/>
            <person name="Li J.Y."/>
            <person name="Li M.Y."/>
            <person name="Jade Lu M.Y."/>
            <person name="Nakayashiki H."/>
            <person name="Li W.H."/>
        </authorList>
    </citation>
    <scope>NUCLEOTIDE SEQUENCE</scope>
    <source>
        <strain evidence="6">NI907</strain>
    </source>
</reference>
<feature type="domain" description="Erythromycin biosynthesis protein CIII-like C-terminal" evidence="4">
    <location>
        <begin position="480"/>
        <end position="576"/>
    </location>
</feature>
<evidence type="ECO:0000313" key="6">
    <source>
        <dbReference type="RefSeq" id="XP_030987460.1"/>
    </source>
</evidence>
<gene>
    <name evidence="6" type="ORF">PgNI_00355</name>
</gene>
<feature type="region of interest" description="Disordered" evidence="2">
    <location>
        <begin position="688"/>
        <end position="794"/>
    </location>
</feature>
<evidence type="ECO:0000256" key="2">
    <source>
        <dbReference type="SAM" id="MobiDB-lite"/>
    </source>
</evidence>
<reference evidence="6" key="3">
    <citation type="submission" date="2025-08" db="UniProtKB">
        <authorList>
            <consortium name="RefSeq"/>
        </authorList>
    </citation>
    <scope>IDENTIFICATION</scope>
    <source>
        <strain evidence="6">NI907</strain>
    </source>
</reference>
<feature type="region of interest" description="Disordered" evidence="2">
    <location>
        <begin position="1"/>
        <end position="29"/>
    </location>
</feature>
<dbReference type="Gene3D" id="3.40.50.2000">
    <property type="entry name" value="Glycogen Phosphorylase B"/>
    <property type="match status" value="2"/>
</dbReference>
<reference evidence="6" key="2">
    <citation type="submission" date="2019-10" db="EMBL/GenBank/DDBJ databases">
        <authorList>
            <consortium name="NCBI Genome Project"/>
        </authorList>
    </citation>
    <scope>NUCLEOTIDE SEQUENCE</scope>
    <source>
        <strain evidence="6">NI907</strain>
    </source>
</reference>
<feature type="region of interest" description="Disordered" evidence="2">
    <location>
        <begin position="1031"/>
        <end position="1136"/>
    </location>
</feature>
<feature type="compositionally biased region" description="Low complexity" evidence="2">
    <location>
        <begin position="989"/>
        <end position="1004"/>
    </location>
</feature>
<dbReference type="InterPro" id="IPR003903">
    <property type="entry name" value="UIM_dom"/>
</dbReference>
<dbReference type="InterPro" id="IPR002213">
    <property type="entry name" value="UDP_glucos_trans"/>
</dbReference>
<dbReference type="InterPro" id="IPR010610">
    <property type="entry name" value="EryCIII-like_C"/>
</dbReference>
<feature type="region of interest" description="Disordered" evidence="2">
    <location>
        <begin position="971"/>
        <end position="1019"/>
    </location>
</feature>
<dbReference type="CDD" id="cd03784">
    <property type="entry name" value="GT1_Gtf-like"/>
    <property type="match status" value="1"/>
</dbReference>
<feature type="compositionally biased region" description="Basic and acidic residues" evidence="2">
    <location>
        <begin position="1252"/>
        <end position="1270"/>
    </location>
</feature>
<dbReference type="Proteomes" id="UP000515153">
    <property type="component" value="Unplaced"/>
</dbReference>
<feature type="compositionally biased region" description="Basic and acidic residues" evidence="2">
    <location>
        <begin position="1151"/>
        <end position="1161"/>
    </location>
</feature>
<feature type="region of interest" description="Disordered" evidence="2">
    <location>
        <begin position="1148"/>
        <end position="1196"/>
    </location>
</feature>
<name>A0A6P8BJS3_PYRGI</name>
<sequence>MSLQEGKKSPSHQRNGDASPSNGTRLVDVGDSAAMDAPPAYSEHHDQFQLSQAGFAAGAAVTDDRAVTGAPSESFVANQPTLWVVPTPDDGRVNININQTSSRFTDLLIPALRTQTLPQEKITDLPPSYIPPSLGGLPGQAPPPKLNVVVQIVGSRGDVQPFVALGKVLKDTYGHRVRIATHPTFKSFVEENGLEFFSIGGDPAELMAFMVKHPGLMVPFEAIKDGEVKKRRMGIEEILLGCWRSCIEAGDGSGPPPQMHKPNEPLDERFFVGSQGQKPFVADAIIANPPSFAHIHIAEKLGIPLHMMFTMPWSPTKAFPHPLANIQSSNATEVMTNYVSYTLVEMMTWQGLGDVINRFRLKTLDLEPLSLIWAPGLLARLRIPTTYCWSPALIPKPNDWNPEISISGFYFLNLASSYTPEPDLAAFLADGPPPVYIGFGSIVVDDPNALTKMIFEAVTKTGVRALVSKGWGGIGADSIGIPDGVFMLGNCPHDWLFQHVSCVVHHGGAGTTAAGIKLGKPTVVVPFFGDQPFWGSMIARAGAGPEPVPYKKLDAESLAAAIRKALEPATLAKAKELGEKIREEQGCDVGGKSFHDFLDTDNLRCSLAPSRVAVWRVRRSKVKLSALAAAVLLEKNIIEQSDLKLYRAKEYTTEGQPWDPISAVTAALIGDVGTIAMTISDVPRELFKSRKKGPSTPGTPSAEGKPQADAASIATPTTAVASSASTSAVSIPNLTLSGPEYEKGSTSEENISGSGAVSPGSPQPPTPARTPEGQHQNNHGQESNGTRSQSPGVTVQTAIDTGKGVVRIVDAGFKTPMNFCLGLARGFRNAPRLYNDDSVRAPERVTDLSSGLKVAGKEFGLGLYDGISGLITQPLKGAQKEGGVGAIKGFGKGIGGIVLKPAAAFWSIPAYTMQGVNAEIRTMWSKSWQNYIIASRLAQGRQDLTDCSYQEREDITLRWNSKNEELKGYFQLKHKSRDSQKGARSPSAIGPASPGIVSSSSVPPTAGPSTLAEPPKTGFWHTRKLSFEKRKQLHAQKEAWKRGQAGGAGGSSAAPPPQANFEDEELERAIRESVKQTSNGDPEEDVRIEQAIRQSVSEMHRPENNSGKASLRYPEPAATAVGAQSSDDISDEQYQALIEEAVRQSLQSHNKAGDYRNKAIDDGEDDDEQLRLAIKQSIEHGQTASYGGGETDQDLKRALYESEAAHWEQQRRDEAARTEEEVVLEYIKKQSLAEGEYARKGKGPAAAAASVTREDEEHDEDLKRALEESLKMSSGRPGGSSGQ</sequence>
<feature type="region of interest" description="Disordered" evidence="2">
    <location>
        <begin position="1233"/>
        <end position="1283"/>
    </location>
</feature>
<dbReference type="GeneID" id="41955350"/>